<reference evidence="7" key="1">
    <citation type="submission" date="2021-04" db="EMBL/GenBank/DDBJ databases">
        <authorList>
            <consortium name="Molecular Ecology Group"/>
        </authorList>
    </citation>
    <scope>NUCLEOTIDE SEQUENCE</scope>
</reference>
<feature type="transmembrane region" description="Helical" evidence="5">
    <location>
        <begin position="126"/>
        <end position="144"/>
    </location>
</feature>
<keyword evidence="3 5" id="KW-1133">Transmembrane helix</keyword>
<evidence type="ECO:0000256" key="1">
    <source>
        <dbReference type="ARBA" id="ARBA00004141"/>
    </source>
</evidence>
<dbReference type="PANTHER" id="PTHR45620:SF15">
    <property type="entry name" value="DIURETIC HORMONE 44 RECEPTOR 1-RELATED"/>
    <property type="match status" value="1"/>
</dbReference>
<dbReference type="Proteomes" id="UP000678393">
    <property type="component" value="Unassembled WGS sequence"/>
</dbReference>
<evidence type="ECO:0000256" key="2">
    <source>
        <dbReference type="ARBA" id="ARBA00022692"/>
    </source>
</evidence>
<dbReference type="PANTHER" id="PTHR45620">
    <property type="entry name" value="PDF RECEPTOR-LIKE PROTEIN-RELATED"/>
    <property type="match status" value="1"/>
</dbReference>
<feature type="non-terminal residue" evidence="7">
    <location>
        <position position="385"/>
    </location>
</feature>
<dbReference type="GO" id="GO:0007188">
    <property type="term" value="P:adenylate cyclase-modulating G protein-coupled receptor signaling pathway"/>
    <property type="evidence" value="ECO:0007669"/>
    <property type="project" value="TreeGrafter"/>
</dbReference>
<evidence type="ECO:0000313" key="8">
    <source>
        <dbReference type="Proteomes" id="UP000678393"/>
    </source>
</evidence>
<dbReference type="GO" id="GO:0017046">
    <property type="term" value="F:peptide hormone binding"/>
    <property type="evidence" value="ECO:0007669"/>
    <property type="project" value="TreeGrafter"/>
</dbReference>
<dbReference type="InterPro" id="IPR017983">
    <property type="entry name" value="GPCR_2_secretin-like_CS"/>
</dbReference>
<dbReference type="GO" id="GO:0008528">
    <property type="term" value="F:G protein-coupled peptide receptor activity"/>
    <property type="evidence" value="ECO:0007669"/>
    <property type="project" value="TreeGrafter"/>
</dbReference>
<dbReference type="GO" id="GO:0005886">
    <property type="term" value="C:plasma membrane"/>
    <property type="evidence" value="ECO:0007669"/>
    <property type="project" value="TreeGrafter"/>
</dbReference>
<evidence type="ECO:0000256" key="3">
    <source>
        <dbReference type="ARBA" id="ARBA00022989"/>
    </source>
</evidence>
<keyword evidence="2 5" id="KW-0812">Transmembrane</keyword>
<proteinExistence type="predicted"/>
<dbReference type="GO" id="GO:0007166">
    <property type="term" value="P:cell surface receptor signaling pathway"/>
    <property type="evidence" value="ECO:0007669"/>
    <property type="project" value="InterPro"/>
</dbReference>
<dbReference type="Gene3D" id="1.20.1070.10">
    <property type="entry name" value="Rhodopsin 7-helix transmembrane proteins"/>
    <property type="match status" value="1"/>
</dbReference>
<dbReference type="PRINTS" id="PR00249">
    <property type="entry name" value="GPCRSECRETIN"/>
</dbReference>
<evidence type="ECO:0000313" key="7">
    <source>
        <dbReference type="EMBL" id="CAG5132410.1"/>
    </source>
</evidence>
<dbReference type="InterPro" id="IPR050332">
    <property type="entry name" value="GPCR_2"/>
</dbReference>
<feature type="transmembrane region" description="Helical" evidence="5">
    <location>
        <begin position="77"/>
        <end position="95"/>
    </location>
</feature>
<feature type="transmembrane region" description="Helical" evidence="5">
    <location>
        <begin position="191"/>
        <end position="216"/>
    </location>
</feature>
<evidence type="ECO:0000256" key="4">
    <source>
        <dbReference type="ARBA" id="ARBA00023136"/>
    </source>
</evidence>
<keyword evidence="4 5" id="KW-0472">Membrane</keyword>
<keyword evidence="8" id="KW-1185">Reference proteome</keyword>
<dbReference type="SUPFAM" id="SSF81321">
    <property type="entry name" value="Family A G protein-coupled receptor-like"/>
    <property type="match status" value="1"/>
</dbReference>
<organism evidence="7 8">
    <name type="scientific">Candidula unifasciata</name>
    <dbReference type="NCBI Taxonomy" id="100452"/>
    <lineage>
        <taxon>Eukaryota</taxon>
        <taxon>Metazoa</taxon>
        <taxon>Spiralia</taxon>
        <taxon>Lophotrochozoa</taxon>
        <taxon>Mollusca</taxon>
        <taxon>Gastropoda</taxon>
        <taxon>Heterobranchia</taxon>
        <taxon>Euthyneura</taxon>
        <taxon>Panpulmonata</taxon>
        <taxon>Eupulmonata</taxon>
        <taxon>Stylommatophora</taxon>
        <taxon>Helicina</taxon>
        <taxon>Helicoidea</taxon>
        <taxon>Geomitridae</taxon>
        <taxon>Candidula</taxon>
    </lineage>
</organism>
<dbReference type="Pfam" id="PF00002">
    <property type="entry name" value="7tm_2"/>
    <property type="match status" value="1"/>
</dbReference>
<sequence length="385" mass="43676">TATKECYENGTWAPAVYNACVLETNRKEHPFDDMYTTKTVSVRLIYDVGFSVTTVVLILALAIFLNFRSLRCLRNSIHCNLIMSFIFSNITWLTVHNTLNEVTTGAPKWVCKLFMAAITYFHTVPFYWMFVEGLYLFTIVVWAFSAQKIRLWYYMIIGWVTPFFITVAWVVMKETYDEKTCWLHSGTSVDYIIHGPVFLFLATNVFFIVAIIWVLVTKMKASNTLETRQSRKAVRATVVLVPLLGLTYILFIKPPFDDRILNSIFQHVNALLQSTQGLLVAIFYCFLNGEVRSLLRQRLNALQDSRTLSRYTKSSFFGSPRRSSCYAVALTTCNGKGVTPKGSVNSKGSRVGETETEASALMIEKVGNTSEVTPLSDRLSTDTNV</sequence>
<dbReference type="AlphaFoldDB" id="A0A8S3ZWJ6"/>
<protein>
    <recommendedName>
        <fullName evidence="6">G-protein coupled receptors family 2 profile 2 domain-containing protein</fullName>
    </recommendedName>
</protein>
<feature type="transmembrane region" description="Helical" evidence="5">
    <location>
        <begin position="236"/>
        <end position="252"/>
    </location>
</feature>
<evidence type="ECO:0000259" key="6">
    <source>
        <dbReference type="PROSITE" id="PS50261"/>
    </source>
</evidence>
<dbReference type="InterPro" id="IPR017981">
    <property type="entry name" value="GPCR_2-like_7TM"/>
</dbReference>
<feature type="domain" description="G-protein coupled receptors family 2 profile 2" evidence="6">
    <location>
        <begin position="42"/>
        <end position="288"/>
    </location>
</feature>
<dbReference type="InterPro" id="IPR000832">
    <property type="entry name" value="GPCR_2_secretin-like"/>
</dbReference>
<comment type="caution">
    <text evidence="7">The sequence shown here is derived from an EMBL/GenBank/DDBJ whole genome shotgun (WGS) entry which is preliminary data.</text>
</comment>
<accession>A0A8S3ZWJ6</accession>
<gene>
    <name evidence="7" type="ORF">CUNI_LOCUS17968</name>
</gene>
<dbReference type="OrthoDB" id="6022368at2759"/>
<comment type="subcellular location">
    <subcellularLocation>
        <location evidence="1">Membrane</location>
        <topology evidence="1">Multi-pass membrane protein</topology>
    </subcellularLocation>
</comment>
<dbReference type="PROSITE" id="PS00650">
    <property type="entry name" value="G_PROTEIN_RECEP_F2_2"/>
    <property type="match status" value="1"/>
</dbReference>
<feature type="transmembrane region" description="Helical" evidence="5">
    <location>
        <begin position="151"/>
        <end position="171"/>
    </location>
</feature>
<dbReference type="PROSITE" id="PS50261">
    <property type="entry name" value="G_PROTEIN_RECEP_F2_4"/>
    <property type="match status" value="1"/>
</dbReference>
<name>A0A8S3ZWJ6_9EUPU</name>
<feature type="transmembrane region" description="Helical" evidence="5">
    <location>
        <begin position="264"/>
        <end position="287"/>
    </location>
</feature>
<evidence type="ECO:0000256" key="5">
    <source>
        <dbReference type="SAM" id="Phobius"/>
    </source>
</evidence>
<dbReference type="EMBL" id="CAJHNH020005335">
    <property type="protein sequence ID" value="CAG5132410.1"/>
    <property type="molecule type" value="Genomic_DNA"/>
</dbReference>
<feature type="transmembrane region" description="Helical" evidence="5">
    <location>
        <begin position="44"/>
        <end position="65"/>
    </location>
</feature>